<sequence length="159" mass="17842">MVRLLVVFVVAFCLGGYASLYVLSEYVSDIKEHHDSKLEHQIRAFKHMKSKGAEPLIESSNMLARYSVCELDSEKGQAIAAALSMNSFHLGLSTIQSSRTHLDVVLTGLLLSRELKINTPAKNKLDELIGKYCVENHIKCEKFDSLSEEKLIELQLKCT</sequence>
<evidence type="ECO:0000313" key="1">
    <source>
        <dbReference type="EMBL" id="UTZ28904.1"/>
    </source>
</evidence>
<dbReference type="RefSeq" id="WP_255944251.1">
    <property type="nucleotide sequence ID" value="NZ_CP050468.1"/>
</dbReference>
<protein>
    <submittedName>
        <fullName evidence="1">Uncharacterized protein</fullName>
    </submittedName>
</protein>
<evidence type="ECO:0000313" key="2">
    <source>
        <dbReference type="Proteomes" id="UP001058687"/>
    </source>
</evidence>
<organism evidence="1 2">
    <name type="scientific">Vibrio campbellii</name>
    <dbReference type="NCBI Taxonomy" id="680"/>
    <lineage>
        <taxon>Bacteria</taxon>
        <taxon>Pseudomonadati</taxon>
        <taxon>Pseudomonadota</taxon>
        <taxon>Gammaproteobacteria</taxon>
        <taxon>Vibrionales</taxon>
        <taxon>Vibrionaceae</taxon>
        <taxon>Vibrio</taxon>
    </lineage>
</organism>
<accession>A0AAE9N4M8</accession>
<reference evidence="1" key="1">
    <citation type="submission" date="2020-03" db="EMBL/GenBank/DDBJ databases">
        <title>Five strains of Vibrio campbellii isolated from Mariana Trench.</title>
        <authorList>
            <person name="Liang J."/>
            <person name="Zhang X.-H."/>
        </authorList>
    </citation>
    <scope>NUCLEOTIDE SEQUENCE</scope>
    <source>
        <strain evidence="1">LJC014</strain>
    </source>
</reference>
<dbReference type="EMBL" id="CP050468">
    <property type="protein sequence ID" value="UTZ28904.1"/>
    <property type="molecule type" value="Genomic_DNA"/>
</dbReference>
<gene>
    <name evidence="1" type="ORF">HB761_19760</name>
</gene>
<dbReference type="AlphaFoldDB" id="A0AAE9N4M8"/>
<dbReference type="Proteomes" id="UP001058687">
    <property type="component" value="Chromosome 2"/>
</dbReference>
<name>A0AAE9N4M8_9VIBR</name>
<proteinExistence type="predicted"/>